<evidence type="ECO:0000313" key="1">
    <source>
        <dbReference type="EMBL" id="KLO18113.1"/>
    </source>
</evidence>
<keyword evidence="2" id="KW-1185">Reference proteome</keyword>
<organism evidence="1 2">
    <name type="scientific">Schizopora paradoxa</name>
    <dbReference type="NCBI Taxonomy" id="27342"/>
    <lineage>
        <taxon>Eukaryota</taxon>
        <taxon>Fungi</taxon>
        <taxon>Dikarya</taxon>
        <taxon>Basidiomycota</taxon>
        <taxon>Agaricomycotina</taxon>
        <taxon>Agaricomycetes</taxon>
        <taxon>Hymenochaetales</taxon>
        <taxon>Schizoporaceae</taxon>
        <taxon>Schizopora</taxon>
    </lineage>
</organism>
<reference evidence="1 2" key="1">
    <citation type="submission" date="2015-04" db="EMBL/GenBank/DDBJ databases">
        <title>Complete genome sequence of Schizopora paradoxa KUC8140, a cosmopolitan wood degrader in East Asia.</title>
        <authorList>
            <consortium name="DOE Joint Genome Institute"/>
            <person name="Min B."/>
            <person name="Park H."/>
            <person name="Jang Y."/>
            <person name="Kim J.-J."/>
            <person name="Kim K.H."/>
            <person name="Pangilinan J."/>
            <person name="Lipzen A."/>
            <person name="Riley R."/>
            <person name="Grigoriev I.V."/>
            <person name="Spatafora J.W."/>
            <person name="Choi I.-G."/>
        </authorList>
    </citation>
    <scope>NUCLEOTIDE SEQUENCE [LARGE SCALE GENOMIC DNA]</scope>
    <source>
        <strain evidence="1 2">KUC8140</strain>
    </source>
</reference>
<evidence type="ECO:0000313" key="2">
    <source>
        <dbReference type="Proteomes" id="UP000053477"/>
    </source>
</evidence>
<protein>
    <submittedName>
        <fullName evidence="1">Uncharacterized protein</fullName>
    </submittedName>
</protein>
<sequence>MTNSADATLEVRVVWRYTSSSCMSRGGEFARATSRNENTVMKGVKKCEMPKRKKARKLQNCHERQASVPAPKTSLDERVYQHSYCLPQLQERGTPWLKDGGQAHAHCGQGGQPTGRGAEVRWCGRCLFDRCRSLTISTFLRPHWRRIAWIARLQHQRYLALISDLEDQHRQCIRHRPEHLFLQNTQVDCQLIALNSLHGGLEEQGDSMALSLESKNENGSGRSRRFEY</sequence>
<dbReference type="InParanoid" id="A0A0H2S8W8"/>
<name>A0A0H2S8W8_9AGAM</name>
<dbReference type="AlphaFoldDB" id="A0A0H2S8W8"/>
<accession>A0A0H2S8W8</accession>
<proteinExistence type="predicted"/>
<dbReference type="Proteomes" id="UP000053477">
    <property type="component" value="Unassembled WGS sequence"/>
</dbReference>
<gene>
    <name evidence="1" type="ORF">SCHPADRAFT_899935</name>
</gene>
<dbReference type="EMBL" id="KQ085897">
    <property type="protein sequence ID" value="KLO18113.1"/>
    <property type="molecule type" value="Genomic_DNA"/>
</dbReference>